<evidence type="ECO:0000313" key="3">
    <source>
        <dbReference type="Proteomes" id="UP000586827"/>
    </source>
</evidence>
<reference evidence="2 3" key="1">
    <citation type="submission" date="2020-05" db="EMBL/GenBank/DDBJ databases">
        <title>MicrobeNet Type strains.</title>
        <authorList>
            <person name="Nicholson A.C."/>
        </authorList>
    </citation>
    <scope>NUCLEOTIDE SEQUENCE [LARGE SCALE GENOMIC DNA]</scope>
    <source>
        <strain evidence="2 3">JCM 3224</strain>
    </source>
</reference>
<dbReference type="EMBL" id="JABELX010000014">
    <property type="protein sequence ID" value="NNH74422.1"/>
    <property type="molecule type" value="Genomic_DNA"/>
</dbReference>
<evidence type="ECO:0000256" key="1">
    <source>
        <dbReference type="SAM" id="MobiDB-lite"/>
    </source>
</evidence>
<feature type="region of interest" description="Disordered" evidence="1">
    <location>
        <begin position="29"/>
        <end position="51"/>
    </location>
</feature>
<dbReference type="RefSeq" id="WP_157551904.1">
    <property type="nucleotide sequence ID" value="NZ_JABELX010000014.1"/>
</dbReference>
<proteinExistence type="predicted"/>
<sequence length="51" mass="5673">MTDPNIADTPPDEADRVRRRLREQFADWVRTGGLEEEQPTPSPQSPAGPAN</sequence>
<dbReference type="AlphaFoldDB" id="A0A849C737"/>
<evidence type="ECO:0000313" key="2">
    <source>
        <dbReference type="EMBL" id="NNH74422.1"/>
    </source>
</evidence>
<gene>
    <name evidence="2" type="ORF">HLB23_32020</name>
</gene>
<keyword evidence="3" id="KW-1185">Reference proteome</keyword>
<accession>A0A849C737</accession>
<protein>
    <submittedName>
        <fullName evidence="2">Uncharacterized protein</fullName>
    </submittedName>
</protein>
<name>A0A849C737_9NOCA</name>
<organism evidence="2 3">
    <name type="scientific">Nocardia uniformis</name>
    <dbReference type="NCBI Taxonomy" id="53432"/>
    <lineage>
        <taxon>Bacteria</taxon>
        <taxon>Bacillati</taxon>
        <taxon>Actinomycetota</taxon>
        <taxon>Actinomycetes</taxon>
        <taxon>Mycobacteriales</taxon>
        <taxon>Nocardiaceae</taxon>
        <taxon>Nocardia</taxon>
    </lineage>
</organism>
<comment type="caution">
    <text evidence="2">The sequence shown here is derived from an EMBL/GenBank/DDBJ whole genome shotgun (WGS) entry which is preliminary data.</text>
</comment>
<feature type="compositionally biased region" description="Pro residues" evidence="1">
    <location>
        <begin position="40"/>
        <end position="51"/>
    </location>
</feature>
<dbReference type="Proteomes" id="UP000586827">
    <property type="component" value="Unassembled WGS sequence"/>
</dbReference>